<dbReference type="InterPro" id="IPR009906">
    <property type="entry name" value="D-Glu_cyclase"/>
</dbReference>
<organism evidence="4 5">
    <name type="scientific">Thermoanaerobacter brockii subsp. finnii (strain ATCC 43586 / DSM 3389 / AKO-1)</name>
    <name type="common">Thermoanaerobacter finnii</name>
    <dbReference type="NCBI Taxonomy" id="509193"/>
    <lineage>
        <taxon>Bacteria</taxon>
        <taxon>Bacillati</taxon>
        <taxon>Bacillota</taxon>
        <taxon>Clostridia</taxon>
        <taxon>Thermoanaerobacterales</taxon>
        <taxon>Thermoanaerobacteraceae</taxon>
        <taxon>Thermoanaerobacter</taxon>
    </lineage>
</organism>
<dbReference type="AlphaFoldDB" id="E8USU2"/>
<dbReference type="EMBL" id="CP002466">
    <property type="protein sequence ID" value="ADV79764.1"/>
    <property type="molecule type" value="Genomic_DNA"/>
</dbReference>
<evidence type="ECO:0000256" key="2">
    <source>
        <dbReference type="ARBA" id="ARBA00023239"/>
    </source>
</evidence>
<dbReference type="RefSeq" id="WP_009052368.1">
    <property type="nucleotide sequence ID" value="NC_014964.1"/>
</dbReference>
<dbReference type="Gene3D" id="3.30.2040.10">
    <property type="entry name" value="PSTPO5379-like domain"/>
    <property type="match status" value="1"/>
</dbReference>
<evidence type="ECO:0000313" key="4">
    <source>
        <dbReference type="EMBL" id="ADV79764.1"/>
    </source>
</evidence>
<keyword evidence="5" id="KW-1185">Reference proteome</keyword>
<proteinExistence type="inferred from homology"/>
<dbReference type="PANTHER" id="PTHR32022:SF10">
    <property type="entry name" value="D-GLUTAMATE CYCLASE, MITOCHONDRIAL"/>
    <property type="match status" value="1"/>
</dbReference>
<dbReference type="Pfam" id="PF07286">
    <property type="entry name" value="D-Glu_cyclase"/>
    <property type="match status" value="1"/>
</dbReference>
<dbReference type="HOGENOM" id="CLU_059759_0_0_9"/>
<protein>
    <recommendedName>
        <fullName evidence="3">Putative hydro-lyase Thebr_1189</fullName>
        <ecNumber evidence="3">4.2.1.-</ecNumber>
    </recommendedName>
</protein>
<sequence length="265" mass="29346">MPEKINYENLKPSEARQLIREGVLTGPTAGIALGYTQANLVMLPKELAYDFLLFAFRNPKPCPILDVTDVGSPEPKGVAKGADLRTDIPKYRIYKKGVLEAEVNDIRDYWRDDFVAFLLGCSFTFEKALLENDIPVRHIEEGKNVPMYITNIETRPAGIFHGYMVVSMRPIPQNLVVRAVQVTSRFPSVHGAPVHIGDPKAIGIASLDKPDFGDPVEIKAGEVPVFWACGVTPQAVAMKSKPEIMITHSPGHMFITDLKDEMLAC</sequence>
<name>E8USU2_THEBF</name>
<dbReference type="Proteomes" id="UP000002062">
    <property type="component" value="Chromosome"/>
</dbReference>
<dbReference type="PIRSF" id="PIRSF029755">
    <property type="entry name" value="UCP029755"/>
    <property type="match status" value="1"/>
</dbReference>
<reference evidence="4 5" key="1">
    <citation type="submission" date="2011-01" db="EMBL/GenBank/DDBJ databases">
        <title>Complete sequence of Thermoanaerobacter brockii finnii Ako-1.</title>
        <authorList>
            <consortium name="US DOE Joint Genome Institute"/>
            <person name="Lucas S."/>
            <person name="Copeland A."/>
            <person name="Lapidus A."/>
            <person name="Cheng J.-F."/>
            <person name="Goodwin L."/>
            <person name="Pitluck S."/>
            <person name="Chertkov O."/>
            <person name="Munk C."/>
            <person name="Detter J.C."/>
            <person name="Han C."/>
            <person name="Tapia R."/>
            <person name="Land M."/>
            <person name="Hauser L."/>
            <person name="Kyrpides N."/>
            <person name="Ivanova N."/>
            <person name="Mikhailova N."/>
            <person name="Pagani I."/>
            <person name="Hemme C.L."/>
            <person name="Woyke T."/>
        </authorList>
    </citation>
    <scope>NUCLEOTIDE SEQUENCE [LARGE SCALE GENOMIC DNA]</scope>
    <source>
        <strain evidence="5">ATCC 43586 / DSM 3389 / AKO-1</strain>
    </source>
</reference>
<gene>
    <name evidence="4" type="ordered locus">Thebr_1189</name>
</gene>
<dbReference type="InterPro" id="IPR038021">
    <property type="entry name" value="Putative_hydro-lyase"/>
</dbReference>
<accession>E8USU2</accession>
<dbReference type="HAMAP" id="MF_01830">
    <property type="entry name" value="Hydro_lyase"/>
    <property type="match status" value="1"/>
</dbReference>
<dbReference type="GO" id="GO:0016829">
    <property type="term" value="F:lyase activity"/>
    <property type="evidence" value="ECO:0007669"/>
    <property type="project" value="UniProtKB-KW"/>
</dbReference>
<evidence type="ECO:0000256" key="1">
    <source>
        <dbReference type="ARBA" id="ARBA00007896"/>
    </source>
</evidence>
<dbReference type="NCBIfam" id="NF003969">
    <property type="entry name" value="PRK05463.1"/>
    <property type="match status" value="1"/>
</dbReference>
<evidence type="ECO:0000256" key="3">
    <source>
        <dbReference type="HAMAP-Rule" id="MF_01830"/>
    </source>
</evidence>
<evidence type="ECO:0000313" key="5">
    <source>
        <dbReference type="Proteomes" id="UP000002062"/>
    </source>
</evidence>
<dbReference type="KEGG" id="tbo:Thebr_1189"/>
<dbReference type="FunFam" id="3.30.2040.10:FF:000001">
    <property type="entry name" value="D-glutamate cyclase, mitochondrial"/>
    <property type="match status" value="1"/>
</dbReference>
<keyword evidence="2 3" id="KW-0456">Lyase</keyword>
<dbReference type="Gene3D" id="3.40.1640.10">
    <property type="entry name" value="PSTPO5379-like"/>
    <property type="match status" value="1"/>
</dbReference>
<dbReference type="PANTHER" id="PTHR32022">
    <property type="entry name" value="D-GLUTAMATE CYCLASE, MITOCHONDRIAL"/>
    <property type="match status" value="1"/>
</dbReference>
<dbReference type="SUPFAM" id="SSF160920">
    <property type="entry name" value="PSTPO5379-like"/>
    <property type="match status" value="1"/>
</dbReference>
<dbReference type="InterPro" id="IPR016938">
    <property type="entry name" value="UPF0317"/>
</dbReference>
<dbReference type="SMR" id="E8USU2"/>
<comment type="similarity">
    <text evidence="1 3">Belongs to the D-glutamate cyclase family.</text>
</comment>
<dbReference type="EC" id="4.2.1.-" evidence="3"/>